<proteinExistence type="predicted"/>
<evidence type="ECO:0000256" key="1">
    <source>
        <dbReference type="SAM" id="MobiDB-lite"/>
    </source>
</evidence>
<protein>
    <submittedName>
        <fullName evidence="2">Uncharacterized protein</fullName>
    </submittedName>
</protein>
<keyword evidence="3" id="KW-1185">Reference proteome</keyword>
<gene>
    <name evidence="2" type="ORF">O1G21_40700</name>
</gene>
<evidence type="ECO:0000313" key="2">
    <source>
        <dbReference type="EMBL" id="WBP92142.1"/>
    </source>
</evidence>
<keyword evidence="2" id="KW-0614">Plasmid</keyword>
<feature type="region of interest" description="Disordered" evidence="1">
    <location>
        <begin position="1"/>
        <end position="23"/>
    </location>
</feature>
<dbReference type="EMBL" id="CP115452">
    <property type="protein sequence ID" value="WBP92142.1"/>
    <property type="molecule type" value="Genomic_DNA"/>
</dbReference>
<accession>A0ABY7QIF9</accession>
<name>A0ABY7QIF9_9ACTN</name>
<dbReference type="RefSeq" id="WP_270151864.1">
    <property type="nucleotide sequence ID" value="NZ_CP115452.1"/>
</dbReference>
<organism evidence="2 3">
    <name type="scientific">Kitasatospora cathayae</name>
    <dbReference type="NCBI Taxonomy" id="3004092"/>
    <lineage>
        <taxon>Bacteria</taxon>
        <taxon>Bacillati</taxon>
        <taxon>Actinomycetota</taxon>
        <taxon>Actinomycetes</taxon>
        <taxon>Kitasatosporales</taxon>
        <taxon>Streptomycetaceae</taxon>
        <taxon>Kitasatospora</taxon>
    </lineage>
</organism>
<dbReference type="Proteomes" id="UP001212821">
    <property type="component" value="Plasmid punmamed3"/>
</dbReference>
<reference evidence="2 3" key="1">
    <citation type="submission" date="2022-12" db="EMBL/GenBank/DDBJ databases">
        <title>HUAS 3-15.</title>
        <authorList>
            <person name="Mo P."/>
        </authorList>
    </citation>
    <scope>NUCLEOTIDE SEQUENCE [LARGE SCALE GENOMIC DNA]</scope>
    <source>
        <strain evidence="2 3">HUAS 3-15</strain>
        <plasmid evidence="2 3">punmamed3</plasmid>
    </source>
</reference>
<geneLocation type="plasmid" evidence="2 3">
    <name>punmamed3</name>
</geneLocation>
<evidence type="ECO:0000313" key="3">
    <source>
        <dbReference type="Proteomes" id="UP001212821"/>
    </source>
</evidence>
<sequence>MTAASPESPASLQHPGIAEEPADDDALIEKLRFRAWDPGRRFDRAKVPSAWIAERYGAGWFDPGHTRACGGQAAMGRFGSNPGPKK</sequence>